<dbReference type="CDD" id="cd04301">
    <property type="entry name" value="NAT_SF"/>
    <property type="match status" value="1"/>
</dbReference>
<gene>
    <name evidence="4" type="ORF">A11Q_2582</name>
</gene>
<keyword evidence="5" id="KW-1185">Reference proteome</keyword>
<evidence type="ECO:0000256" key="2">
    <source>
        <dbReference type="ARBA" id="ARBA00023315"/>
    </source>
</evidence>
<dbReference type="SUPFAM" id="SSF55729">
    <property type="entry name" value="Acyl-CoA N-acyltransferases (Nat)"/>
    <property type="match status" value="1"/>
</dbReference>
<sequence>MIKYRPSDFSEVAPVWREKLWSAEYDFQSTSCMIYPSGYDIDIPKKYSAVFFVAEDEGKIVGVYSGHLTSPEHFRARGLYVDPDYRGQGISRQLFNLILAEAKKQKATLLWTTPRQSSWATYASFGFTQDSEFTHEGFRYGPNCYASMKVSTDNRLISFLKNYFLL</sequence>
<feature type="domain" description="N-acetyltransferase" evidence="3">
    <location>
        <begin position="1"/>
        <end position="151"/>
    </location>
</feature>
<dbReference type="InterPro" id="IPR050832">
    <property type="entry name" value="Bact_Acetyltransf"/>
</dbReference>
<accession>M4VC34</accession>
<dbReference type="InterPro" id="IPR016181">
    <property type="entry name" value="Acyl_CoA_acyltransferase"/>
</dbReference>
<dbReference type="Gene3D" id="3.40.630.30">
    <property type="match status" value="1"/>
</dbReference>
<evidence type="ECO:0000259" key="3">
    <source>
        <dbReference type="PROSITE" id="PS51186"/>
    </source>
</evidence>
<dbReference type="OrthoDB" id="9789605at2"/>
<dbReference type="PANTHER" id="PTHR43877">
    <property type="entry name" value="AMINOALKYLPHOSPHONATE N-ACETYLTRANSFERASE-RELATED-RELATED"/>
    <property type="match status" value="1"/>
</dbReference>
<dbReference type="GO" id="GO:0016747">
    <property type="term" value="F:acyltransferase activity, transferring groups other than amino-acyl groups"/>
    <property type="evidence" value="ECO:0007669"/>
    <property type="project" value="InterPro"/>
</dbReference>
<dbReference type="PATRIC" id="fig|1184267.3.peg.2610"/>
<keyword evidence="1" id="KW-0808">Transferase</keyword>
<organism evidence="4 5">
    <name type="scientific">Pseudobdellovibrio exovorus JSS</name>
    <dbReference type="NCBI Taxonomy" id="1184267"/>
    <lineage>
        <taxon>Bacteria</taxon>
        <taxon>Pseudomonadati</taxon>
        <taxon>Bdellovibrionota</taxon>
        <taxon>Bdellovibrionia</taxon>
        <taxon>Bdellovibrionales</taxon>
        <taxon>Pseudobdellovibrionaceae</taxon>
        <taxon>Pseudobdellovibrio</taxon>
    </lineage>
</organism>
<dbReference type="AlphaFoldDB" id="M4VC34"/>
<dbReference type="KEGG" id="bex:A11Q_2582"/>
<dbReference type="EMBL" id="CP003537">
    <property type="protein sequence ID" value="AGH96798.1"/>
    <property type="molecule type" value="Genomic_DNA"/>
</dbReference>
<dbReference type="RefSeq" id="WP_015471288.1">
    <property type="nucleotide sequence ID" value="NC_020813.1"/>
</dbReference>
<dbReference type="Pfam" id="PF13508">
    <property type="entry name" value="Acetyltransf_7"/>
    <property type="match status" value="1"/>
</dbReference>
<evidence type="ECO:0000313" key="4">
    <source>
        <dbReference type="EMBL" id="AGH96798.1"/>
    </source>
</evidence>
<dbReference type="Proteomes" id="UP000012040">
    <property type="component" value="Chromosome"/>
</dbReference>
<dbReference type="HOGENOM" id="CLU_1599495_0_0_7"/>
<proteinExistence type="predicted"/>
<evidence type="ECO:0000256" key="1">
    <source>
        <dbReference type="ARBA" id="ARBA00022679"/>
    </source>
</evidence>
<name>M4VC34_9BACT</name>
<evidence type="ECO:0000313" key="5">
    <source>
        <dbReference type="Proteomes" id="UP000012040"/>
    </source>
</evidence>
<reference evidence="4 5" key="1">
    <citation type="journal article" date="2013" name="ISME J.">
        <title>By their genes ye shall know them: genomic signatures of predatory bacteria.</title>
        <authorList>
            <person name="Pasternak Z."/>
            <person name="Pietrokovski S."/>
            <person name="Rotem O."/>
            <person name="Gophna U."/>
            <person name="Lurie-Weinberger M.N."/>
            <person name="Jurkevitch E."/>
        </authorList>
    </citation>
    <scope>NUCLEOTIDE SEQUENCE [LARGE SCALE GENOMIC DNA]</scope>
    <source>
        <strain evidence="4 5">JSS</strain>
    </source>
</reference>
<protein>
    <recommendedName>
        <fullName evidence="3">N-acetyltransferase domain-containing protein</fullName>
    </recommendedName>
</protein>
<dbReference type="PROSITE" id="PS51186">
    <property type="entry name" value="GNAT"/>
    <property type="match status" value="1"/>
</dbReference>
<keyword evidence="2" id="KW-0012">Acyltransferase</keyword>
<dbReference type="InterPro" id="IPR000182">
    <property type="entry name" value="GNAT_dom"/>
</dbReference>
<dbReference type="STRING" id="1184267.A11Q_2582"/>